<dbReference type="PANTHER" id="PTHR43289:SF34">
    <property type="entry name" value="SERINE_THREONINE-PROTEIN KINASE YBDM-RELATED"/>
    <property type="match status" value="1"/>
</dbReference>
<feature type="binding site" evidence="5">
    <location>
        <position position="48"/>
    </location>
    <ligand>
        <name>ATP</name>
        <dbReference type="ChEBI" id="CHEBI:30616"/>
    </ligand>
</feature>
<dbReference type="Proteomes" id="UP001221686">
    <property type="component" value="Unassembled WGS sequence"/>
</dbReference>
<keyword evidence="9" id="KW-1185">Reference proteome</keyword>
<keyword evidence="4 5" id="KW-0067">ATP-binding</keyword>
<feature type="region of interest" description="Disordered" evidence="6">
    <location>
        <begin position="413"/>
        <end position="495"/>
    </location>
</feature>
<keyword evidence="1" id="KW-0808">Transferase</keyword>
<gene>
    <name evidence="8" type="ORF">POL25_18370</name>
</gene>
<dbReference type="PROSITE" id="PS00108">
    <property type="entry name" value="PROTEIN_KINASE_ST"/>
    <property type="match status" value="1"/>
</dbReference>
<dbReference type="Pfam" id="PF00069">
    <property type="entry name" value="Pkinase"/>
    <property type="match status" value="1"/>
</dbReference>
<name>A0ABT5DZ42_9BACT</name>
<dbReference type="SMART" id="SM00220">
    <property type="entry name" value="S_TKc"/>
    <property type="match status" value="1"/>
</dbReference>
<feature type="domain" description="Protein kinase" evidence="7">
    <location>
        <begin position="19"/>
        <end position="288"/>
    </location>
</feature>
<feature type="compositionally biased region" description="Pro residues" evidence="6">
    <location>
        <begin position="432"/>
        <end position="441"/>
    </location>
</feature>
<evidence type="ECO:0000313" key="8">
    <source>
        <dbReference type="EMBL" id="MDC0718875.1"/>
    </source>
</evidence>
<dbReference type="InterPro" id="IPR000719">
    <property type="entry name" value="Prot_kinase_dom"/>
</dbReference>
<sequence>MPIEAQQDPIVGTVLEGRFQVERLLGEGGMGRVYVADELRLRRRCALKVLLPELTEDKDCVERFLREAQAIAQIHHEHVVDIYHLGEDVDSGVVFFAMEMLVGKDLESRLLERAKKPLSWQQIALWMEQVASAMSAVHAAGMIHRDLKPSNVFLTLKRGGGEMVKLLDFGIAKTAHHAALTSTGAALGTPFYMSPEQILAQALDARTDIYSLGVLFFEALAGRMPFVGEPIQVAMQHCNVPPPTILAISPDAGVPPELDAFVLRMLAKDRDARPQTMEDIEAFLHDLLAAHSFAQRPGTGPLPMAAPVTGGLNDSAPNHPGPESTLQSAAASRSAQKTVLAPSTPAGGLPRLAARTGLDNPRPPAATVEIHLDAADASPSPARSRLLMPLLAGAAAVAVLLVVLFNRGGDPPAATDPVVAPPPAKLETIKPPDLPVQPPAQPKIEPVPSDISATAPDVEPVPADSEGEPKVDDLKGKKKDPVVKAGDKPADKPQDPVARLRRAADGCRKTHKAVKGPKITVDYATGSDGSVTRAVPSQQDALGKCLAAAVKATKFAPQLKLGLKIDL</sequence>
<dbReference type="Gene3D" id="1.10.510.10">
    <property type="entry name" value="Transferase(Phosphotransferase) domain 1"/>
    <property type="match status" value="1"/>
</dbReference>
<organism evidence="8 9">
    <name type="scientific">Nannocystis bainbridge</name>
    <dbReference type="NCBI Taxonomy" id="2995303"/>
    <lineage>
        <taxon>Bacteria</taxon>
        <taxon>Pseudomonadati</taxon>
        <taxon>Myxococcota</taxon>
        <taxon>Polyangia</taxon>
        <taxon>Nannocystales</taxon>
        <taxon>Nannocystaceae</taxon>
        <taxon>Nannocystis</taxon>
    </lineage>
</organism>
<dbReference type="EMBL" id="JAQNDL010000002">
    <property type="protein sequence ID" value="MDC0718875.1"/>
    <property type="molecule type" value="Genomic_DNA"/>
</dbReference>
<dbReference type="SUPFAM" id="SSF56112">
    <property type="entry name" value="Protein kinase-like (PK-like)"/>
    <property type="match status" value="1"/>
</dbReference>
<dbReference type="PROSITE" id="PS50011">
    <property type="entry name" value="PROTEIN_KINASE_DOM"/>
    <property type="match status" value="1"/>
</dbReference>
<dbReference type="GO" id="GO:0016301">
    <property type="term" value="F:kinase activity"/>
    <property type="evidence" value="ECO:0007669"/>
    <property type="project" value="UniProtKB-KW"/>
</dbReference>
<evidence type="ECO:0000259" key="7">
    <source>
        <dbReference type="PROSITE" id="PS50011"/>
    </source>
</evidence>
<dbReference type="PROSITE" id="PS00107">
    <property type="entry name" value="PROTEIN_KINASE_ATP"/>
    <property type="match status" value="1"/>
</dbReference>
<dbReference type="CDD" id="cd14014">
    <property type="entry name" value="STKc_PknB_like"/>
    <property type="match status" value="1"/>
</dbReference>
<keyword evidence="2 5" id="KW-0547">Nucleotide-binding</keyword>
<evidence type="ECO:0000256" key="6">
    <source>
        <dbReference type="SAM" id="MobiDB-lite"/>
    </source>
</evidence>
<dbReference type="Gene3D" id="3.30.200.20">
    <property type="entry name" value="Phosphorylase Kinase, domain 1"/>
    <property type="match status" value="1"/>
</dbReference>
<feature type="region of interest" description="Disordered" evidence="6">
    <location>
        <begin position="298"/>
        <end position="363"/>
    </location>
</feature>
<accession>A0ABT5DZ42</accession>
<evidence type="ECO:0000256" key="4">
    <source>
        <dbReference type="ARBA" id="ARBA00022840"/>
    </source>
</evidence>
<evidence type="ECO:0000256" key="3">
    <source>
        <dbReference type="ARBA" id="ARBA00022777"/>
    </source>
</evidence>
<dbReference type="InterPro" id="IPR008271">
    <property type="entry name" value="Ser/Thr_kinase_AS"/>
</dbReference>
<dbReference type="InterPro" id="IPR011009">
    <property type="entry name" value="Kinase-like_dom_sf"/>
</dbReference>
<dbReference type="RefSeq" id="WP_272087384.1">
    <property type="nucleotide sequence ID" value="NZ_JAQNDL010000002.1"/>
</dbReference>
<feature type="compositionally biased region" description="Polar residues" evidence="6">
    <location>
        <begin position="324"/>
        <end position="337"/>
    </location>
</feature>
<evidence type="ECO:0000256" key="5">
    <source>
        <dbReference type="PROSITE-ProRule" id="PRU10141"/>
    </source>
</evidence>
<protein>
    <submittedName>
        <fullName evidence="8">Protein kinase</fullName>
    </submittedName>
</protein>
<dbReference type="InterPro" id="IPR017441">
    <property type="entry name" value="Protein_kinase_ATP_BS"/>
</dbReference>
<evidence type="ECO:0000256" key="2">
    <source>
        <dbReference type="ARBA" id="ARBA00022741"/>
    </source>
</evidence>
<reference evidence="8 9" key="1">
    <citation type="submission" date="2022-11" db="EMBL/GenBank/DDBJ databases">
        <title>Minimal conservation of predation-associated metabolite biosynthetic gene clusters underscores biosynthetic potential of Myxococcota including descriptions for ten novel species: Archangium lansinium sp. nov., Myxococcus landrumus sp. nov., Nannocystis bai.</title>
        <authorList>
            <person name="Ahearne A."/>
            <person name="Stevens C."/>
            <person name="Dowd S."/>
        </authorList>
    </citation>
    <scope>NUCLEOTIDE SEQUENCE [LARGE SCALE GENOMIC DNA]</scope>
    <source>
        <strain evidence="8 9">BB15-2</strain>
    </source>
</reference>
<feature type="compositionally biased region" description="Basic and acidic residues" evidence="6">
    <location>
        <begin position="467"/>
        <end position="494"/>
    </location>
</feature>
<proteinExistence type="predicted"/>
<evidence type="ECO:0000256" key="1">
    <source>
        <dbReference type="ARBA" id="ARBA00022679"/>
    </source>
</evidence>
<comment type="caution">
    <text evidence="8">The sequence shown here is derived from an EMBL/GenBank/DDBJ whole genome shotgun (WGS) entry which is preliminary data.</text>
</comment>
<dbReference type="PANTHER" id="PTHR43289">
    <property type="entry name" value="MITOGEN-ACTIVATED PROTEIN KINASE KINASE KINASE 20-RELATED"/>
    <property type="match status" value="1"/>
</dbReference>
<evidence type="ECO:0000313" key="9">
    <source>
        <dbReference type="Proteomes" id="UP001221686"/>
    </source>
</evidence>
<keyword evidence="3 8" id="KW-0418">Kinase</keyword>